<protein>
    <submittedName>
        <fullName evidence="3">Uncharacterized protein</fullName>
    </submittedName>
</protein>
<dbReference type="AlphaFoldDB" id="A0A7W4UHR4"/>
<keyword evidence="2" id="KW-1133">Transmembrane helix</keyword>
<name>A0A7W4UHR4_9CELL</name>
<evidence type="ECO:0000256" key="1">
    <source>
        <dbReference type="SAM" id="MobiDB-lite"/>
    </source>
</evidence>
<proteinExistence type="predicted"/>
<feature type="transmembrane region" description="Helical" evidence="2">
    <location>
        <begin position="77"/>
        <end position="95"/>
    </location>
</feature>
<keyword evidence="2" id="KW-0812">Transmembrane</keyword>
<reference evidence="3 4" key="2">
    <citation type="submission" date="2020-08" db="EMBL/GenBank/DDBJ databases">
        <authorList>
            <person name="Partida-Martinez L."/>
            <person name="Huntemann M."/>
            <person name="Clum A."/>
            <person name="Wang J."/>
            <person name="Palaniappan K."/>
            <person name="Ritter S."/>
            <person name="Chen I.-M."/>
            <person name="Stamatis D."/>
            <person name="Reddy T."/>
            <person name="O'Malley R."/>
            <person name="Daum C."/>
            <person name="Shapiro N."/>
            <person name="Ivanova N."/>
            <person name="Kyrpides N."/>
            <person name="Woyke T."/>
        </authorList>
    </citation>
    <scope>NUCLEOTIDE SEQUENCE [LARGE SCALE GENOMIC DNA]</scope>
    <source>
        <strain evidence="3 4">RAS26</strain>
    </source>
</reference>
<sequence>MSEAGWPVVVIGVVLSVFAIGTRWLVQHSAEQDRAWPTGEEPPGRRVSDMTAFGKACLGVFVVVVLGGGAITRHLDAGFGWWVLAGVVSGAAVGLSERRRLRRLGLSLVPSEAERRATRAARDERASEQRAAGATHP</sequence>
<organism evidence="3 4">
    <name type="scientific">Cellulomonas cellasea</name>
    <dbReference type="NCBI Taxonomy" id="43670"/>
    <lineage>
        <taxon>Bacteria</taxon>
        <taxon>Bacillati</taxon>
        <taxon>Actinomycetota</taxon>
        <taxon>Actinomycetes</taxon>
        <taxon>Micrococcales</taxon>
        <taxon>Cellulomonadaceae</taxon>
        <taxon>Cellulomonas</taxon>
    </lineage>
</organism>
<feature type="transmembrane region" description="Helical" evidence="2">
    <location>
        <begin position="52"/>
        <end position="71"/>
    </location>
</feature>
<comment type="caution">
    <text evidence="3">The sequence shown here is derived from an EMBL/GenBank/DDBJ whole genome shotgun (WGS) entry which is preliminary data.</text>
</comment>
<keyword evidence="2" id="KW-0472">Membrane</keyword>
<evidence type="ECO:0000313" key="3">
    <source>
        <dbReference type="EMBL" id="MBB2924381.1"/>
    </source>
</evidence>
<dbReference type="RefSeq" id="WP_183297192.1">
    <property type="nucleotide sequence ID" value="NZ_JACHVX010000005.1"/>
</dbReference>
<feature type="transmembrane region" description="Helical" evidence="2">
    <location>
        <begin position="6"/>
        <end position="26"/>
    </location>
</feature>
<dbReference type="EMBL" id="JACHVX010000005">
    <property type="protein sequence ID" value="MBB2924381.1"/>
    <property type="molecule type" value="Genomic_DNA"/>
</dbReference>
<feature type="compositionally biased region" description="Basic and acidic residues" evidence="1">
    <location>
        <begin position="112"/>
        <end position="128"/>
    </location>
</feature>
<accession>A0A7W4UHR4</accession>
<feature type="region of interest" description="Disordered" evidence="1">
    <location>
        <begin position="112"/>
        <end position="137"/>
    </location>
</feature>
<gene>
    <name evidence="3" type="ORF">FHR80_003314</name>
</gene>
<evidence type="ECO:0000313" key="4">
    <source>
        <dbReference type="Proteomes" id="UP000518206"/>
    </source>
</evidence>
<reference evidence="3 4" key="1">
    <citation type="submission" date="2020-08" db="EMBL/GenBank/DDBJ databases">
        <title>The Agave Microbiome: Exploring the role of microbial communities in plant adaptations to desert environments.</title>
        <authorList>
            <person name="Partida-Martinez L.P."/>
        </authorList>
    </citation>
    <scope>NUCLEOTIDE SEQUENCE [LARGE SCALE GENOMIC DNA]</scope>
    <source>
        <strain evidence="3 4">RAS26</strain>
    </source>
</reference>
<dbReference type="Proteomes" id="UP000518206">
    <property type="component" value="Unassembled WGS sequence"/>
</dbReference>
<evidence type="ECO:0000256" key="2">
    <source>
        <dbReference type="SAM" id="Phobius"/>
    </source>
</evidence>